<sequence length="441" mass="51292">MADHSQQVPFFGRKQEILRLRDEVSRLTEDNSNMSSLINQLGGMDAKQREDMIHQLDDRITELNGQIASLSSDIDTKHSEIRELDKTVLNLRDYADLQEDGFYDYENPAENSVQLKTLLETNKAQQKAMVKNKTAVQTTTGFTFNNSAAKGRTFLNDMSRMALSLYNAEAENCVKNVKAGNLETSIKRLDRCSDRIMRFGKFIDLRITWQYRQLRVEELRLTAKYMQAVQAEKEAERERKAELREQAKAQKELDAEMARLRKEQEHYKNVLEKMREQGNQEEVAKLEAHLAELDKSINDVDYRAANIRAGYVYVISDVGAFGERMVKIGMTRRLDPMDRIRELSDASVPFKFDVHALFFSKDAVTLETMLHHEFEDRRVNKVNARKEFYYCTPQEVLDKLNEKNVAVVEYRIEPEAEEYRISRRIAEKREQSSGENDSKEV</sequence>
<dbReference type="SMART" id="SM00974">
    <property type="entry name" value="T5orf172"/>
    <property type="match status" value="1"/>
</dbReference>
<dbReference type="RefSeq" id="WP_219079679.1">
    <property type="nucleotide sequence ID" value="NZ_JAHBBD010000001.1"/>
</dbReference>
<keyword evidence="1" id="KW-0175">Coiled coil</keyword>
<reference evidence="3 4" key="1">
    <citation type="submission" date="2021-05" db="EMBL/GenBank/DDBJ databases">
        <title>Phylogenetic classification of ten novel species belonging to the genus Bifidobacterium comprising B. colchicus sp. nov., B. abeli sp. nov., B. bicoloris sp. nov., B. guerezis sp. nov., B. rosaliae sp. nov., B. santillanensis sp. nov., B. argentati sp. nov., B. amazzoni sp. nov., B. pluviali sp. nov., and B. pinnaculum sp. nov.</title>
        <authorList>
            <person name="Lugli G.A."/>
            <person name="Ruiz Garcia L."/>
            <person name="Margolles A."/>
            <person name="Ventura M."/>
        </authorList>
    </citation>
    <scope>NUCLEOTIDE SEQUENCE [LARGE SCALE GENOMIC DNA]</scope>
    <source>
        <strain evidence="3 4">6T3</strain>
    </source>
</reference>
<evidence type="ECO:0000256" key="1">
    <source>
        <dbReference type="SAM" id="Coils"/>
    </source>
</evidence>
<proteinExistence type="predicted"/>
<dbReference type="Pfam" id="PF13455">
    <property type="entry name" value="MUG113"/>
    <property type="match status" value="1"/>
</dbReference>
<feature type="coiled-coil region" evidence="1">
    <location>
        <begin position="226"/>
        <end position="277"/>
    </location>
</feature>
<organism evidence="3 4">
    <name type="scientific">Bifidobacterium phasiani</name>
    <dbReference type="NCBI Taxonomy" id="2834431"/>
    <lineage>
        <taxon>Bacteria</taxon>
        <taxon>Bacillati</taxon>
        <taxon>Actinomycetota</taxon>
        <taxon>Actinomycetes</taxon>
        <taxon>Bifidobacteriales</taxon>
        <taxon>Bifidobacteriaceae</taxon>
        <taxon>Bifidobacterium</taxon>
    </lineage>
</organism>
<dbReference type="InterPro" id="IPR018306">
    <property type="entry name" value="Phage_T5_Orf172_DNA-bd"/>
</dbReference>
<keyword evidence="4" id="KW-1185">Reference proteome</keyword>
<gene>
    <name evidence="3" type="ORF">KIH73_01165</name>
</gene>
<dbReference type="InterPro" id="IPR025280">
    <property type="entry name" value="SNIPE"/>
</dbReference>
<comment type="caution">
    <text evidence="3">The sequence shown here is derived from an EMBL/GenBank/DDBJ whole genome shotgun (WGS) entry which is preliminary data.</text>
</comment>
<evidence type="ECO:0000259" key="2">
    <source>
        <dbReference type="SMART" id="SM00974"/>
    </source>
</evidence>
<dbReference type="Proteomes" id="UP000812844">
    <property type="component" value="Unassembled WGS sequence"/>
</dbReference>
<dbReference type="Pfam" id="PF13250">
    <property type="entry name" value="SNIPE"/>
    <property type="match status" value="1"/>
</dbReference>
<dbReference type="EMBL" id="JAHBBD010000001">
    <property type="protein sequence ID" value="MBW3082004.1"/>
    <property type="molecule type" value="Genomic_DNA"/>
</dbReference>
<protein>
    <submittedName>
        <fullName evidence="3">DUF4041 domain-containing protein</fullName>
    </submittedName>
</protein>
<evidence type="ECO:0000313" key="4">
    <source>
        <dbReference type="Proteomes" id="UP000812844"/>
    </source>
</evidence>
<accession>A0ABS6W7D7</accession>
<evidence type="ECO:0000313" key="3">
    <source>
        <dbReference type="EMBL" id="MBW3082004.1"/>
    </source>
</evidence>
<name>A0ABS6W7D7_9BIFI</name>
<feature type="domain" description="Bacteriophage T5 Orf172 DNA-binding" evidence="2">
    <location>
        <begin position="320"/>
        <end position="403"/>
    </location>
</feature>